<protein>
    <recommendedName>
        <fullName evidence="3">DNA-binding response regulator</fullName>
    </recommendedName>
</protein>
<reference evidence="2" key="1">
    <citation type="submission" date="2017-07" db="EMBL/GenBank/DDBJ databases">
        <title>Draft genome sequence of Effusibacillus lacus strain skLN1.</title>
        <authorList>
            <person name="Watanabe M."/>
            <person name="Kojima H."/>
            <person name="Fukui M."/>
        </authorList>
    </citation>
    <scope>NUCLEOTIDE SEQUENCE [LARGE SCALE GENOMIC DNA]</scope>
    <source>
        <strain evidence="2">skLN1</strain>
    </source>
</reference>
<sequence length="221" mass="26650">MDFQAAYKEFIATHLKRRKGERLRRLKEGHGHAEKLFLEQVWWPAFGQFNYLHPEYEVHDFRDGYRYIDFAYIRPHFQVAFEIDGFGPHLRNLSRWQYSDHLLRQNHLIIDGWKVIRFTYDDVNEKPRVCQQMIQQLMGRWLGEERNLEEATYMEKEVMRMALRLCRPITPGDVCRQLGVENRFARKLLHSLVAKKWLVPASGQTRIRTYRPNLEGKNFLL</sequence>
<organism evidence="1 2">
    <name type="scientific">Effusibacillus lacus</name>
    <dbReference type="NCBI Taxonomy" id="1348429"/>
    <lineage>
        <taxon>Bacteria</taxon>
        <taxon>Bacillati</taxon>
        <taxon>Bacillota</taxon>
        <taxon>Bacilli</taxon>
        <taxon>Bacillales</taxon>
        <taxon>Alicyclobacillaceae</taxon>
        <taxon>Effusibacillus</taxon>
    </lineage>
</organism>
<dbReference type="AlphaFoldDB" id="A0A292YTK0"/>
<proteinExistence type="predicted"/>
<evidence type="ECO:0000313" key="1">
    <source>
        <dbReference type="EMBL" id="GAX92083.1"/>
    </source>
</evidence>
<dbReference type="OrthoDB" id="2677830at2"/>
<comment type="caution">
    <text evidence="1">The sequence shown here is derived from an EMBL/GenBank/DDBJ whole genome shotgun (WGS) entry which is preliminary data.</text>
</comment>
<keyword evidence="2" id="KW-1185">Reference proteome</keyword>
<dbReference type="RefSeq" id="WP_096184515.1">
    <property type="nucleotide sequence ID" value="NZ_BDUF01000121.1"/>
</dbReference>
<gene>
    <name evidence="1" type="ORF">EFBL_3774</name>
</gene>
<dbReference type="EMBL" id="BDUF01000121">
    <property type="protein sequence ID" value="GAX92083.1"/>
    <property type="molecule type" value="Genomic_DNA"/>
</dbReference>
<evidence type="ECO:0000313" key="2">
    <source>
        <dbReference type="Proteomes" id="UP000217785"/>
    </source>
</evidence>
<dbReference type="Proteomes" id="UP000217785">
    <property type="component" value="Unassembled WGS sequence"/>
</dbReference>
<accession>A0A292YTK0</accession>
<name>A0A292YTK0_9BACL</name>
<dbReference type="Gene3D" id="3.40.960.10">
    <property type="entry name" value="VSR Endonuclease"/>
    <property type="match status" value="1"/>
</dbReference>
<evidence type="ECO:0008006" key="3">
    <source>
        <dbReference type="Google" id="ProtNLM"/>
    </source>
</evidence>